<feature type="compositionally biased region" description="Polar residues" evidence="4">
    <location>
        <begin position="260"/>
        <end position="270"/>
    </location>
</feature>
<feature type="region of interest" description="Disordered" evidence="4">
    <location>
        <begin position="705"/>
        <end position="763"/>
    </location>
</feature>
<dbReference type="GeneID" id="7443741"/>
<keyword evidence="3" id="KW-0862">Zinc</keyword>
<evidence type="ECO:0000256" key="2">
    <source>
        <dbReference type="ARBA" id="ARBA00022771"/>
    </source>
</evidence>
<dbReference type="InParanoid" id="B8C034"/>
<sequence>MVATETLMHVTLLMDYENGTNSNTAPVMPQIQEPVFHQLPQSSSWSNVVSSGSPIKLTRSSDETLLTSNTASSQPPNFDYLSQRSNSFDTAGDRSTFDLPQQRYNSNATLARKSQQNLWGMSPSQHPVSSSMGLHHHMLPTIQQGSPMMYPNTPHHNAFASRDFKRPHNLVLSSSPLSLGSTDQTSPMSSPSMSPHLTPLQLPRQGNQSGGAMSPCPPMWQLSSGLNSDANEFQADSPQRKFHPQPPQSSPQYQYHHSSDQAYGQHQFQNMPPYPHHHGGTRDQAHNMYSRPSYITGPISPSRRSMQHPPGHHQQQMQSRRPGTKLNAGLSTGPLNRSSTEVLKTLLRKKACLYEPETSFSVALVTWLVGRRLALSQGYFSRQQLQSGVHFCVSSKIEQGHVTRTKVNRCMQIILNSCFHYIIPRPDGSEESGEMFRGMFSHEAADEDRLIRSLPPPWNDLSIDALDEEFSRNNLFYGSDDEASHQSPRASQGKPPSSAASQAGESIDSGSKRSVLLCFNENIRSAADVFRCHNEFIRDVAHSANLSLSPEEWRCFFAGTKIHRKRSPSADSAASRYFSISGGSAMPDLHDRMDEQGLSKFRTTWCAKRYDHDQELCAFAHIDVNRGWLRRDPFVYNYKPTLCPCVVPLKDAEDCYVNMCPHGVGCNHAHSKEEILYHPESYKRGPCKSQANSCPLRDICPNIHTNKQNGLSDSSHHSTQGYNRQGKRHHYDESPRESHSLTKRRVTNTPGHNMGFSTQPSGSPMLYINPAPLSEFEKTLLLPGLQALFRDHSSSVLRELRKDESTYEYGLFGYKCNHPDEDRHRRGLAPIGRSGC</sequence>
<gene>
    <name evidence="5" type="ORF">THAPSDRAFT_22395</name>
</gene>
<dbReference type="InterPro" id="IPR045234">
    <property type="entry name" value="Unkempt-like"/>
</dbReference>
<feature type="compositionally biased region" description="Low complexity" evidence="4">
    <location>
        <begin position="171"/>
        <end position="195"/>
    </location>
</feature>
<feature type="compositionally biased region" description="Basic and acidic residues" evidence="4">
    <location>
        <begin position="730"/>
        <end position="740"/>
    </location>
</feature>
<evidence type="ECO:0000313" key="6">
    <source>
        <dbReference type="Proteomes" id="UP000001449"/>
    </source>
</evidence>
<feature type="compositionally biased region" description="Polar residues" evidence="4">
    <location>
        <begin position="221"/>
        <end position="237"/>
    </location>
</feature>
<accession>B8C034</accession>
<evidence type="ECO:0000256" key="4">
    <source>
        <dbReference type="SAM" id="MobiDB-lite"/>
    </source>
</evidence>
<reference evidence="5 6" key="2">
    <citation type="journal article" date="2008" name="Nature">
        <title>The Phaeodactylum genome reveals the evolutionary history of diatom genomes.</title>
        <authorList>
            <person name="Bowler C."/>
            <person name="Allen A.E."/>
            <person name="Badger J.H."/>
            <person name="Grimwood J."/>
            <person name="Jabbari K."/>
            <person name="Kuo A."/>
            <person name="Maheswari U."/>
            <person name="Martens C."/>
            <person name="Maumus F."/>
            <person name="Otillar R.P."/>
            <person name="Rayko E."/>
            <person name="Salamov A."/>
            <person name="Vandepoele K."/>
            <person name="Beszteri B."/>
            <person name="Gruber A."/>
            <person name="Heijde M."/>
            <person name="Katinka M."/>
            <person name="Mock T."/>
            <person name="Valentin K."/>
            <person name="Verret F."/>
            <person name="Berges J.A."/>
            <person name="Brownlee C."/>
            <person name="Cadoret J.P."/>
            <person name="Chiovitti A."/>
            <person name="Choi C.J."/>
            <person name="Coesel S."/>
            <person name="De Martino A."/>
            <person name="Detter J.C."/>
            <person name="Durkin C."/>
            <person name="Falciatore A."/>
            <person name="Fournet J."/>
            <person name="Haruta M."/>
            <person name="Huysman M.J."/>
            <person name="Jenkins B.D."/>
            <person name="Jiroutova K."/>
            <person name="Jorgensen R.E."/>
            <person name="Joubert Y."/>
            <person name="Kaplan A."/>
            <person name="Kroger N."/>
            <person name="Kroth P.G."/>
            <person name="La Roche J."/>
            <person name="Lindquist E."/>
            <person name="Lommer M."/>
            <person name="Martin-Jezequel V."/>
            <person name="Lopez P.J."/>
            <person name="Lucas S."/>
            <person name="Mangogna M."/>
            <person name="McGinnis K."/>
            <person name="Medlin L.K."/>
            <person name="Montsant A."/>
            <person name="Oudot-Le Secq M.P."/>
            <person name="Napoli C."/>
            <person name="Obornik M."/>
            <person name="Parker M.S."/>
            <person name="Petit J.L."/>
            <person name="Porcel B.M."/>
            <person name="Poulsen N."/>
            <person name="Robison M."/>
            <person name="Rychlewski L."/>
            <person name="Rynearson T.A."/>
            <person name="Schmutz J."/>
            <person name="Shapiro H."/>
            <person name="Siaut M."/>
            <person name="Stanley M."/>
            <person name="Sussman M.R."/>
            <person name="Taylor A.R."/>
            <person name="Vardi A."/>
            <person name="von Dassow P."/>
            <person name="Vyverman W."/>
            <person name="Willis A."/>
            <person name="Wyrwicz L.S."/>
            <person name="Rokhsar D.S."/>
            <person name="Weissenbach J."/>
            <person name="Armbrust E.V."/>
            <person name="Green B.R."/>
            <person name="Van de Peer Y."/>
            <person name="Grigoriev I.V."/>
        </authorList>
    </citation>
    <scope>NUCLEOTIDE SEQUENCE [LARGE SCALE GENOMIC DNA]</scope>
    <source>
        <strain evidence="5 6">CCMP1335</strain>
    </source>
</reference>
<feature type="compositionally biased region" description="Polar residues" evidence="4">
    <location>
        <begin position="747"/>
        <end position="762"/>
    </location>
</feature>
<dbReference type="Proteomes" id="UP000001449">
    <property type="component" value="Chromosome 4"/>
</dbReference>
<evidence type="ECO:0000256" key="3">
    <source>
        <dbReference type="ARBA" id="ARBA00022833"/>
    </source>
</evidence>
<reference evidence="5 6" key="1">
    <citation type="journal article" date="2004" name="Science">
        <title>The genome of the diatom Thalassiosira pseudonana: ecology, evolution, and metabolism.</title>
        <authorList>
            <person name="Armbrust E.V."/>
            <person name="Berges J.A."/>
            <person name="Bowler C."/>
            <person name="Green B.R."/>
            <person name="Martinez D."/>
            <person name="Putnam N.H."/>
            <person name="Zhou S."/>
            <person name="Allen A.E."/>
            <person name="Apt K.E."/>
            <person name="Bechner M."/>
            <person name="Brzezinski M.A."/>
            <person name="Chaal B.K."/>
            <person name="Chiovitti A."/>
            <person name="Davis A.K."/>
            <person name="Demarest M.S."/>
            <person name="Detter J.C."/>
            <person name="Glavina T."/>
            <person name="Goodstein D."/>
            <person name="Hadi M.Z."/>
            <person name="Hellsten U."/>
            <person name="Hildebrand M."/>
            <person name="Jenkins B.D."/>
            <person name="Jurka J."/>
            <person name="Kapitonov V.V."/>
            <person name="Kroger N."/>
            <person name="Lau W.W."/>
            <person name="Lane T.W."/>
            <person name="Larimer F.W."/>
            <person name="Lippmeier J.C."/>
            <person name="Lucas S."/>
            <person name="Medina M."/>
            <person name="Montsant A."/>
            <person name="Obornik M."/>
            <person name="Parker M.S."/>
            <person name="Palenik B."/>
            <person name="Pazour G.J."/>
            <person name="Richardson P.M."/>
            <person name="Rynearson T.A."/>
            <person name="Saito M.A."/>
            <person name="Schwartz D.C."/>
            <person name="Thamatrakoln K."/>
            <person name="Valentin K."/>
            <person name="Vardi A."/>
            <person name="Wilkerson F.P."/>
            <person name="Rokhsar D.S."/>
        </authorList>
    </citation>
    <scope>NUCLEOTIDE SEQUENCE [LARGE SCALE GENOMIC DNA]</scope>
    <source>
        <strain evidence="5 6">CCMP1335</strain>
    </source>
</reference>
<dbReference type="PANTHER" id="PTHR14493">
    <property type="entry name" value="UNKEMPT FAMILY MEMBER"/>
    <property type="match status" value="1"/>
</dbReference>
<feature type="compositionally biased region" description="Polar residues" evidence="4">
    <location>
        <begin position="63"/>
        <end position="89"/>
    </location>
</feature>
<keyword evidence="2" id="KW-0863">Zinc-finger</keyword>
<dbReference type="OMA" id="CAKRYDH"/>
<feature type="compositionally biased region" description="Polar residues" evidence="4">
    <location>
        <begin position="705"/>
        <end position="723"/>
    </location>
</feature>
<feature type="region of interest" description="Disordered" evidence="4">
    <location>
        <begin position="171"/>
        <end position="335"/>
    </location>
</feature>
<dbReference type="GO" id="GO:0008270">
    <property type="term" value="F:zinc ion binding"/>
    <property type="evidence" value="ECO:0007669"/>
    <property type="project" value="UniProtKB-KW"/>
</dbReference>
<feature type="compositionally biased region" description="Low complexity" evidence="4">
    <location>
        <begin position="307"/>
        <end position="318"/>
    </location>
</feature>
<feature type="compositionally biased region" description="Polar residues" evidence="4">
    <location>
        <begin position="485"/>
        <end position="504"/>
    </location>
</feature>
<keyword evidence="1" id="KW-0479">Metal-binding</keyword>
<feature type="region of interest" description="Disordered" evidence="4">
    <location>
        <begin position="477"/>
        <end position="507"/>
    </location>
</feature>
<dbReference type="KEGG" id="tps:THAPSDRAFT_22395"/>
<dbReference type="EMBL" id="CM000641">
    <property type="protein sequence ID" value="EED93450.1"/>
    <property type="molecule type" value="Genomic_DNA"/>
</dbReference>
<feature type="region of interest" description="Disordered" evidence="4">
    <location>
        <begin position="60"/>
        <end position="102"/>
    </location>
</feature>
<dbReference type="eggNOG" id="KOG1595">
    <property type="taxonomic scope" value="Eukaryota"/>
</dbReference>
<evidence type="ECO:0008006" key="7">
    <source>
        <dbReference type="Google" id="ProtNLM"/>
    </source>
</evidence>
<protein>
    <recommendedName>
        <fullName evidence="7">C3H1-type domain-containing protein</fullName>
    </recommendedName>
</protein>
<name>B8C034_THAPS</name>
<keyword evidence="6" id="KW-1185">Reference proteome</keyword>
<dbReference type="AlphaFoldDB" id="B8C034"/>
<organism evidence="5 6">
    <name type="scientific">Thalassiosira pseudonana</name>
    <name type="common">Marine diatom</name>
    <name type="synonym">Cyclotella nana</name>
    <dbReference type="NCBI Taxonomy" id="35128"/>
    <lineage>
        <taxon>Eukaryota</taxon>
        <taxon>Sar</taxon>
        <taxon>Stramenopiles</taxon>
        <taxon>Ochrophyta</taxon>
        <taxon>Bacillariophyta</taxon>
        <taxon>Coscinodiscophyceae</taxon>
        <taxon>Thalassiosirophycidae</taxon>
        <taxon>Thalassiosirales</taxon>
        <taxon>Thalassiosiraceae</taxon>
        <taxon>Thalassiosira</taxon>
    </lineage>
</organism>
<evidence type="ECO:0000256" key="1">
    <source>
        <dbReference type="ARBA" id="ARBA00022723"/>
    </source>
</evidence>
<proteinExistence type="predicted"/>
<dbReference type="PANTHER" id="PTHR14493:SF50">
    <property type="entry name" value="RING FINGER PROTEIN UNKEMPT"/>
    <property type="match status" value="1"/>
</dbReference>
<dbReference type="PaxDb" id="35128-Thaps22395"/>
<evidence type="ECO:0000313" key="5">
    <source>
        <dbReference type="EMBL" id="EED93450.1"/>
    </source>
</evidence>
<dbReference type="RefSeq" id="XP_002289913.1">
    <property type="nucleotide sequence ID" value="XM_002289877.1"/>
</dbReference>
<dbReference type="HOGENOM" id="CLU_339979_0_0_1"/>